<protein>
    <recommendedName>
        <fullName evidence="3">Isoleucyl-tRNA synthetase</fullName>
    </recommendedName>
</protein>
<proteinExistence type="predicted"/>
<dbReference type="EMBL" id="LZDD01000001">
    <property type="protein sequence ID" value="OJF72260.1"/>
    <property type="molecule type" value="Genomic_DNA"/>
</dbReference>
<comment type="caution">
    <text evidence="1">The sequence shown here is derived from an EMBL/GenBank/DDBJ whole genome shotgun (WGS) entry which is preliminary data.</text>
</comment>
<gene>
    <name evidence="1" type="ORF">A9Q68_01575</name>
</gene>
<keyword evidence="2" id="KW-1185">Reference proteome</keyword>
<sequence length="63" mass="6876">MNPQELFDQVKELIANKDLAGAKDFIETNKDDLGTYFEEAKGLLDGTEGLSGVLDQVKGLFGK</sequence>
<accession>A0A1L8MNA5</accession>
<evidence type="ECO:0000313" key="2">
    <source>
        <dbReference type="Proteomes" id="UP000182015"/>
    </source>
</evidence>
<dbReference type="STRING" id="1856638.A9Q68_01575"/>
<reference evidence="2" key="1">
    <citation type="submission" date="2016-06" db="EMBL/GenBank/DDBJ databases">
        <authorList>
            <person name="de Vries S.P.W."/>
            <person name="Hadjirin N.F."/>
            <person name="Lay E.M."/>
            <person name="Zadoks R.N."/>
            <person name="Peacock S.J."/>
            <person name="Parkhill J."/>
            <person name="Grant A.J."/>
            <person name="Mcdougall S."/>
            <person name="Holmes M.A."/>
        </authorList>
    </citation>
    <scope>NUCLEOTIDE SEQUENCE [LARGE SCALE GENOMIC DNA]</scope>
    <source>
        <strain evidence="2">NZ1587</strain>
    </source>
</reference>
<dbReference type="OrthoDB" id="2305722at2"/>
<dbReference type="AlphaFoldDB" id="A0A1L8MNA5"/>
<organism evidence="1 2">
    <name type="scientific">Streptococcus bovimastitidis</name>
    <dbReference type="NCBI Taxonomy" id="1856638"/>
    <lineage>
        <taxon>Bacteria</taxon>
        <taxon>Bacillati</taxon>
        <taxon>Bacillota</taxon>
        <taxon>Bacilli</taxon>
        <taxon>Lactobacillales</taxon>
        <taxon>Streptococcaceae</taxon>
        <taxon>Streptococcus</taxon>
    </lineage>
</organism>
<name>A0A1L8MNA5_9STRE</name>
<evidence type="ECO:0008006" key="3">
    <source>
        <dbReference type="Google" id="ProtNLM"/>
    </source>
</evidence>
<evidence type="ECO:0000313" key="1">
    <source>
        <dbReference type="EMBL" id="OJF72260.1"/>
    </source>
</evidence>
<dbReference type="Proteomes" id="UP000182015">
    <property type="component" value="Unassembled WGS sequence"/>
</dbReference>
<dbReference type="RefSeq" id="WP_071792914.1">
    <property type="nucleotide sequence ID" value="NZ_LZDD01000001.1"/>
</dbReference>